<sequence>MQNRLVHLRPKSTNNLAYDGENAQLYLDVMNSAPVELGNQIGCLLPPNIQLVRFEQLKTTADVGGQIFELALVDHYAKRVLYYSQLIVLLNDPVLGAKPLIQLLVWRTPDPAYKLVISCVADRVFTDYLPENYLVAMSDNLQTGQGPQFWEQHILIALSNQLHVYCYQLMDTAPRYISDKKSFEQLQDTVWKNTCDHDPILAIISKDPLATGLLHEMSITAIRNYADYEAALARIELLFDAPAGTPESDELNLLARLVEAYEEKHYPIPAPRAMYQERK</sequence>
<name>A0ABU9JDT5_AEREN</name>
<evidence type="ECO:0000313" key="1">
    <source>
        <dbReference type="EMBL" id="MEL3920780.1"/>
    </source>
</evidence>
<dbReference type="EMBL" id="JAZDDP010000008">
    <property type="protein sequence ID" value="MEL3920780.1"/>
    <property type="molecule type" value="Genomic_DNA"/>
</dbReference>
<keyword evidence="2" id="KW-1185">Reference proteome</keyword>
<organism evidence="1 2">
    <name type="scientific">Aeromonas enteropelogenes</name>
    <name type="common">Aeromonas trota</name>
    <dbReference type="NCBI Taxonomy" id="29489"/>
    <lineage>
        <taxon>Bacteria</taxon>
        <taxon>Pseudomonadati</taxon>
        <taxon>Pseudomonadota</taxon>
        <taxon>Gammaproteobacteria</taxon>
        <taxon>Aeromonadales</taxon>
        <taxon>Aeromonadaceae</taxon>
        <taxon>Aeromonas</taxon>
    </lineage>
</organism>
<comment type="caution">
    <text evidence="1">The sequence shown here is derived from an EMBL/GenBank/DDBJ whole genome shotgun (WGS) entry which is preliminary data.</text>
</comment>
<evidence type="ECO:0008006" key="3">
    <source>
        <dbReference type="Google" id="ProtNLM"/>
    </source>
</evidence>
<dbReference type="RefSeq" id="WP_342017880.1">
    <property type="nucleotide sequence ID" value="NZ_JAVTII010000008.1"/>
</dbReference>
<dbReference type="Proteomes" id="UP001491613">
    <property type="component" value="Unassembled WGS sequence"/>
</dbReference>
<protein>
    <recommendedName>
        <fullName evidence="3">DUF4365 domain-containing protein</fullName>
    </recommendedName>
</protein>
<gene>
    <name evidence="1" type="ORF">V1482_15330</name>
</gene>
<reference evidence="1 2" key="1">
    <citation type="submission" date="2024-01" db="EMBL/GenBank/DDBJ databases">
        <title>Horizontal gene transfer in Aeromonas trota.</title>
        <authorList>
            <person name="Otero Olarra J.E."/>
            <person name="Perez Valdespino A."/>
        </authorList>
    </citation>
    <scope>NUCLEOTIDE SEQUENCE [LARGE SCALE GENOMIC DNA]</scope>
    <source>
        <strain evidence="1 2">9.1</strain>
    </source>
</reference>
<proteinExistence type="predicted"/>
<accession>A0ABU9JDT5</accession>
<evidence type="ECO:0000313" key="2">
    <source>
        <dbReference type="Proteomes" id="UP001491613"/>
    </source>
</evidence>